<dbReference type="EMBL" id="JAPDRP010000027">
    <property type="protein sequence ID" value="KAJ9635373.1"/>
    <property type="molecule type" value="Genomic_DNA"/>
</dbReference>
<accession>A0ACC2YJW0</accession>
<evidence type="ECO:0000313" key="2">
    <source>
        <dbReference type="Proteomes" id="UP001172680"/>
    </source>
</evidence>
<evidence type="ECO:0000313" key="1">
    <source>
        <dbReference type="EMBL" id="KAJ9635373.1"/>
    </source>
</evidence>
<comment type="caution">
    <text evidence="1">The sequence shown here is derived from an EMBL/GenBank/DDBJ whole genome shotgun (WGS) entry which is preliminary data.</text>
</comment>
<reference evidence="1" key="1">
    <citation type="submission" date="2022-10" db="EMBL/GenBank/DDBJ databases">
        <title>Culturing micro-colonial fungi from biological soil crusts in the Mojave desert and describing Neophaeococcomyces mojavensis, and introducing the new genera and species Taxawa tesnikishii.</title>
        <authorList>
            <person name="Kurbessoian T."/>
            <person name="Stajich J.E."/>
        </authorList>
    </citation>
    <scope>NUCLEOTIDE SEQUENCE</scope>
    <source>
        <strain evidence="1">JES_115</strain>
    </source>
</reference>
<gene>
    <name evidence="1" type="ORF">H2199_008376</name>
</gene>
<name>A0ACC2YJW0_9PEZI</name>
<proteinExistence type="predicted"/>
<sequence length="221" mass="24338">MSSSFLAKKRKIIQQLSVADEEYNDLSPKGSIDEGIRTLIDELNSIDGLILHLACASLIDAQKVLSAALTAGFRESGAVSLTSTGNGEEIPMVAVRSTGLAFDSIVGYETAEGKVVSIVDEPYLQALVAIANERFCVNTERIQRFRSAVLKQYQELPESSKHSPDRQVANSGWEDAEARQQRKREEGLQRQKMLHAEERKHTSDTDAPDSNAMLVLNDVFS</sequence>
<keyword evidence="2" id="KW-1185">Reference proteome</keyword>
<dbReference type="Proteomes" id="UP001172680">
    <property type="component" value="Unassembled WGS sequence"/>
</dbReference>
<organism evidence="1 2">
    <name type="scientific">Coniosporium tulheliwenetii</name>
    <dbReference type="NCBI Taxonomy" id="3383036"/>
    <lineage>
        <taxon>Eukaryota</taxon>
        <taxon>Fungi</taxon>
        <taxon>Dikarya</taxon>
        <taxon>Ascomycota</taxon>
        <taxon>Pezizomycotina</taxon>
        <taxon>Dothideomycetes</taxon>
        <taxon>Dothideomycetes incertae sedis</taxon>
        <taxon>Coniosporium</taxon>
    </lineage>
</organism>
<protein>
    <submittedName>
        <fullName evidence="1">Uncharacterized protein</fullName>
    </submittedName>
</protein>